<keyword evidence="1" id="KW-1133">Transmembrane helix</keyword>
<keyword evidence="3" id="KW-1185">Reference proteome</keyword>
<organism evidence="2 3">
    <name type="scientific">Prunus persica</name>
    <name type="common">Peach</name>
    <name type="synonym">Amygdalus persica</name>
    <dbReference type="NCBI Taxonomy" id="3760"/>
    <lineage>
        <taxon>Eukaryota</taxon>
        <taxon>Viridiplantae</taxon>
        <taxon>Streptophyta</taxon>
        <taxon>Embryophyta</taxon>
        <taxon>Tracheophyta</taxon>
        <taxon>Spermatophyta</taxon>
        <taxon>Magnoliopsida</taxon>
        <taxon>eudicotyledons</taxon>
        <taxon>Gunneridae</taxon>
        <taxon>Pentapetalae</taxon>
        <taxon>rosids</taxon>
        <taxon>fabids</taxon>
        <taxon>Rosales</taxon>
        <taxon>Rosaceae</taxon>
        <taxon>Amygdaloideae</taxon>
        <taxon>Amygdaleae</taxon>
        <taxon>Prunus</taxon>
    </lineage>
</organism>
<sequence length="84" mass="9521">MASSSSIIFFISNFSATTSTTPPKINPSLPPKIQSFTVVFRSRTWPPLPTSNFISPTLFLPIGWYICIFRTLFANQEENQINYT</sequence>
<feature type="transmembrane region" description="Helical" evidence="1">
    <location>
        <begin position="53"/>
        <end position="73"/>
    </location>
</feature>
<evidence type="ECO:0000256" key="1">
    <source>
        <dbReference type="SAM" id="Phobius"/>
    </source>
</evidence>
<evidence type="ECO:0000313" key="2">
    <source>
        <dbReference type="EMBL" id="ONI31766.1"/>
    </source>
</evidence>
<dbReference type="Gramene" id="ONI31766">
    <property type="protein sequence ID" value="ONI31766"/>
    <property type="gene ID" value="PRUPE_1G329800"/>
</dbReference>
<name>A0A251R718_PRUPE</name>
<proteinExistence type="predicted"/>
<keyword evidence="1" id="KW-0472">Membrane</keyword>
<protein>
    <submittedName>
        <fullName evidence="2">Uncharacterized protein</fullName>
    </submittedName>
</protein>
<dbReference type="EMBL" id="CM007651">
    <property type="protein sequence ID" value="ONI31766.1"/>
    <property type="molecule type" value="Genomic_DNA"/>
</dbReference>
<evidence type="ECO:0000313" key="3">
    <source>
        <dbReference type="Proteomes" id="UP000006882"/>
    </source>
</evidence>
<accession>A0A251R718</accession>
<keyword evidence="1" id="KW-0812">Transmembrane</keyword>
<reference evidence="2 3" key="1">
    <citation type="journal article" date="2013" name="Nat. Genet.">
        <title>The high-quality draft genome of peach (Prunus persica) identifies unique patterns of genetic diversity, domestication and genome evolution.</title>
        <authorList>
            <consortium name="International Peach Genome Initiative"/>
            <person name="Verde I."/>
            <person name="Abbott A.G."/>
            <person name="Scalabrin S."/>
            <person name="Jung S."/>
            <person name="Shu S."/>
            <person name="Marroni F."/>
            <person name="Zhebentyayeva T."/>
            <person name="Dettori M.T."/>
            <person name="Grimwood J."/>
            <person name="Cattonaro F."/>
            <person name="Zuccolo A."/>
            <person name="Rossini L."/>
            <person name="Jenkins J."/>
            <person name="Vendramin E."/>
            <person name="Meisel L.A."/>
            <person name="Decroocq V."/>
            <person name="Sosinski B."/>
            <person name="Prochnik S."/>
            <person name="Mitros T."/>
            <person name="Policriti A."/>
            <person name="Cipriani G."/>
            <person name="Dondini L."/>
            <person name="Ficklin S."/>
            <person name="Goodstein D.M."/>
            <person name="Xuan P."/>
            <person name="Del Fabbro C."/>
            <person name="Aramini V."/>
            <person name="Copetti D."/>
            <person name="Gonzalez S."/>
            <person name="Horner D.S."/>
            <person name="Falchi R."/>
            <person name="Lucas S."/>
            <person name="Mica E."/>
            <person name="Maldonado J."/>
            <person name="Lazzari B."/>
            <person name="Bielenberg D."/>
            <person name="Pirona R."/>
            <person name="Miculan M."/>
            <person name="Barakat A."/>
            <person name="Testolin R."/>
            <person name="Stella A."/>
            <person name="Tartarini S."/>
            <person name="Tonutti P."/>
            <person name="Arus P."/>
            <person name="Orellana A."/>
            <person name="Wells C."/>
            <person name="Main D."/>
            <person name="Vizzotto G."/>
            <person name="Silva H."/>
            <person name="Salamini F."/>
            <person name="Schmutz J."/>
            <person name="Morgante M."/>
            <person name="Rokhsar D.S."/>
        </authorList>
    </citation>
    <scope>NUCLEOTIDE SEQUENCE [LARGE SCALE GENOMIC DNA]</scope>
    <source>
        <strain evidence="3">cv. Nemared</strain>
    </source>
</reference>
<gene>
    <name evidence="2" type="ORF">PRUPE_1G329800</name>
</gene>
<dbReference type="AlphaFoldDB" id="A0A251R718"/>
<dbReference type="Proteomes" id="UP000006882">
    <property type="component" value="Chromosome G1"/>
</dbReference>